<feature type="region of interest" description="Disordered" evidence="1">
    <location>
        <begin position="184"/>
        <end position="222"/>
    </location>
</feature>
<feature type="compositionally biased region" description="Basic residues" evidence="1">
    <location>
        <begin position="340"/>
        <end position="359"/>
    </location>
</feature>
<dbReference type="InterPro" id="IPR057725">
    <property type="entry name" value="Ams2-SPT21_N"/>
</dbReference>
<dbReference type="GO" id="GO:0008270">
    <property type="term" value="F:zinc ion binding"/>
    <property type="evidence" value="ECO:0007669"/>
    <property type="project" value="InterPro"/>
</dbReference>
<dbReference type="EMBL" id="JAGPXD010000002">
    <property type="protein sequence ID" value="KAH7369404.1"/>
    <property type="molecule type" value="Genomic_DNA"/>
</dbReference>
<feature type="compositionally biased region" description="Pro residues" evidence="1">
    <location>
        <begin position="815"/>
        <end position="831"/>
    </location>
</feature>
<feature type="region of interest" description="Disordered" evidence="1">
    <location>
        <begin position="688"/>
        <end position="733"/>
    </location>
</feature>
<evidence type="ECO:0000313" key="3">
    <source>
        <dbReference type="EMBL" id="KAH7369404.1"/>
    </source>
</evidence>
<evidence type="ECO:0000256" key="1">
    <source>
        <dbReference type="SAM" id="MobiDB-lite"/>
    </source>
</evidence>
<dbReference type="SUPFAM" id="SSF57716">
    <property type="entry name" value="Glucocorticoid receptor-like (DNA-binding domain)"/>
    <property type="match status" value="1"/>
</dbReference>
<feature type="compositionally biased region" description="Low complexity" evidence="1">
    <location>
        <begin position="567"/>
        <end position="576"/>
    </location>
</feature>
<dbReference type="GO" id="GO:0030466">
    <property type="term" value="P:silent mating-type cassette heterochromatin formation"/>
    <property type="evidence" value="ECO:0007669"/>
    <property type="project" value="TreeGrafter"/>
</dbReference>
<feature type="compositionally biased region" description="Low complexity" evidence="1">
    <location>
        <begin position="244"/>
        <end position="263"/>
    </location>
</feature>
<feature type="compositionally biased region" description="Low complexity" evidence="1">
    <location>
        <begin position="1180"/>
        <end position="1199"/>
    </location>
</feature>
<evidence type="ECO:0000259" key="2">
    <source>
        <dbReference type="Pfam" id="PF25823"/>
    </source>
</evidence>
<keyword evidence="4" id="KW-1185">Reference proteome</keyword>
<feature type="compositionally biased region" description="Basic and acidic residues" evidence="1">
    <location>
        <begin position="723"/>
        <end position="732"/>
    </location>
</feature>
<dbReference type="PANTHER" id="PTHR39147">
    <property type="entry name" value="PROTEIN SPT21"/>
    <property type="match status" value="1"/>
</dbReference>
<accession>A0A8K0X889</accession>
<dbReference type="PANTHER" id="PTHR39147:SF1">
    <property type="entry name" value="PROTEIN SPT21"/>
    <property type="match status" value="1"/>
</dbReference>
<feature type="region of interest" description="Disordered" evidence="1">
    <location>
        <begin position="957"/>
        <end position="1023"/>
    </location>
</feature>
<feature type="compositionally biased region" description="Low complexity" evidence="1">
    <location>
        <begin position="276"/>
        <end position="299"/>
    </location>
</feature>
<feature type="compositionally biased region" description="Polar residues" evidence="1">
    <location>
        <begin position="32"/>
        <end position="46"/>
    </location>
</feature>
<gene>
    <name evidence="3" type="ORF">B0T11DRAFT_73154</name>
</gene>
<feature type="compositionally biased region" description="Polar residues" evidence="1">
    <location>
        <begin position="361"/>
        <end position="370"/>
    </location>
</feature>
<feature type="compositionally biased region" description="Pro residues" evidence="1">
    <location>
        <begin position="539"/>
        <end position="549"/>
    </location>
</feature>
<feature type="region of interest" description="Disordered" evidence="1">
    <location>
        <begin position="1051"/>
        <end position="1072"/>
    </location>
</feature>
<dbReference type="Proteomes" id="UP000813385">
    <property type="component" value="Unassembled WGS sequence"/>
</dbReference>
<feature type="compositionally biased region" description="Gly residues" evidence="1">
    <location>
        <begin position="451"/>
        <end position="461"/>
    </location>
</feature>
<protein>
    <recommendedName>
        <fullName evidence="2">Ams2/SPT21 N-terminal domain-containing protein</fullName>
    </recommendedName>
</protein>
<sequence>MASPMPVGGNWAGQSQHQQQHHNQMPQSHQQENQFRQEQPMASQPQDDGAPQLRYMGLKISYTIDREAQVNYLARYPRTFQSQVIPLDDRDSIGIADLRTCAQCIVDCSPEILGQSSDYTVYAYDFSEPEHPLVGQGMLSWILESDAPQSKMLIGRVTKNVLAAFSGGLKETLEVKLKLTPSARIERPDARPAPQRAESQFTTDTSRPMSQPQHVQQTQDGAVTPSGVAEWNDFVQSNLQPGQAPLAPRNNASPALAPAPNRAGFAHSRSNSFSMSGPPSQAPQQYQSPQPQSQQSQVPPSEPALTEQQSEGPSRVAPMPVEAPTDGVNPPSRPSSRASTRSRKRAPTGRPRGRPKKKQSSVEAQGSTSGYEEGTDGEEAPPKKRRVTAIQPAKNINTPFGSGPELLRVAASTSGSIRAMRPAGQTPDPTIQGNHLQEVPRAPTPVPEGGPRQGPGGGRGKGTSLRRQSTLSQATALHEQSQPTYCDMSFEMSPPSQDGRSPGESEAATPLYSEGTPAPIGSSPPVPRTTSFIRSSPPASSPILPPMRKPLPDSGFMSGGVEDALEEPIQPLELPPSKTASKKRSRSGEPKVPINVFNMQLVAIPSLAKHQDEPFHHIQAPQRFLGHRKIAPKSPPPPPASETADMADVADMGDGADMVDMIEMPDAAPTVETAEAYHKHGVADAAGIAQTGKDPSPQLEEQAVASNPTAGADSVTAPSDQGSAKHSEHSEKDLEDELLAALQNAADAEAGLPDMADGRLSPSMIFDNPPLPEAQSVAAHPTRTLTLPTIPASDPVGPLALPSFLPAATSFSEAPCPPSEAPDPSEAPEPPNKASKNLVKKVSILQKLQQAIQSGEMPPYCHNCGAIETPTWRKIWVQDHEGIPQIPDDYEYSEKAGRITAVIVTSRDEDGVPTKYQLIKKGLDADEAKSSWQSLLLCNPCGIWICKWKTHRPEERWGKDRNRLQNAGPRRGRKAGNARSSVPRAPRPSKPRRKSQKNEPTSELNFETDPAGPDDYRAPSQLTDIDEVKIEARSREASFALEQALRSDFLPPSREHRFRPGSTHSRGSGTIDSPIALNEEEETVKMGTTRRLLFPSPRKDGVAKSLDDTSINLVKSPLPQLRKSASDGNKENLSGMAHNGKGPAIDDEDDELEALFRSPLARPSTPPPKDKSSSHGPFKTPTRPSSSHRPITRSISRSIRSVRSHRSAEKIASLLQGTPTRTPRSVARLLAPESPSVRRSPRLAHPDGLLETPMTRSLNLLLSEAHDYNIDPSTLDLDLSTIGDLGDHEMIDFGNLLTDAIMPSSPPKRMGGAFDYAGTSSMWADWSDAGHLDMDMET</sequence>
<name>A0A8K0X889_9PEZI</name>
<organism evidence="3 4">
    <name type="scientific">Plectosphaerella cucumerina</name>
    <dbReference type="NCBI Taxonomy" id="40658"/>
    <lineage>
        <taxon>Eukaryota</taxon>
        <taxon>Fungi</taxon>
        <taxon>Dikarya</taxon>
        <taxon>Ascomycota</taxon>
        <taxon>Pezizomycotina</taxon>
        <taxon>Sordariomycetes</taxon>
        <taxon>Hypocreomycetidae</taxon>
        <taxon>Glomerellales</taxon>
        <taxon>Plectosphaerellaceae</taxon>
        <taxon>Plectosphaerella</taxon>
    </lineage>
</organism>
<feature type="region of interest" description="Disordered" evidence="1">
    <location>
        <begin position="810"/>
        <end position="834"/>
    </location>
</feature>
<feature type="compositionally biased region" description="Polar residues" evidence="1">
    <location>
        <begin position="468"/>
        <end position="484"/>
    </location>
</feature>
<feature type="compositionally biased region" description="Low complexity" evidence="1">
    <location>
        <begin position="14"/>
        <end position="31"/>
    </location>
</feature>
<dbReference type="GO" id="GO:0006357">
    <property type="term" value="P:regulation of transcription by RNA polymerase II"/>
    <property type="evidence" value="ECO:0007669"/>
    <property type="project" value="TreeGrafter"/>
</dbReference>
<comment type="caution">
    <text evidence="3">The sequence shown here is derived from an EMBL/GenBank/DDBJ whole genome shotgun (WGS) entry which is preliminary data.</text>
</comment>
<feature type="compositionally biased region" description="Polar residues" evidence="1">
    <location>
        <begin position="197"/>
        <end position="221"/>
    </location>
</feature>
<proteinExistence type="predicted"/>
<dbReference type="GO" id="GO:0000183">
    <property type="term" value="P:rDNA heterochromatin formation"/>
    <property type="evidence" value="ECO:0007669"/>
    <property type="project" value="TreeGrafter"/>
</dbReference>
<dbReference type="OrthoDB" id="3199820at2759"/>
<dbReference type="InterPro" id="IPR013088">
    <property type="entry name" value="Znf_NHR/GATA"/>
</dbReference>
<feature type="region of interest" description="Disordered" evidence="1">
    <location>
        <begin position="1115"/>
        <end position="1207"/>
    </location>
</feature>
<dbReference type="Pfam" id="PF25823">
    <property type="entry name" value="Ams2-SPT21_N"/>
    <property type="match status" value="1"/>
</dbReference>
<feature type="compositionally biased region" description="Polar residues" evidence="1">
    <location>
        <begin position="1062"/>
        <end position="1071"/>
    </location>
</feature>
<dbReference type="InterPro" id="IPR042403">
    <property type="entry name" value="Spt21/Ams2"/>
</dbReference>
<reference evidence="3" key="1">
    <citation type="journal article" date="2021" name="Nat. Commun.">
        <title>Genetic determinants of endophytism in the Arabidopsis root mycobiome.</title>
        <authorList>
            <person name="Mesny F."/>
            <person name="Miyauchi S."/>
            <person name="Thiergart T."/>
            <person name="Pickel B."/>
            <person name="Atanasova L."/>
            <person name="Karlsson M."/>
            <person name="Huettel B."/>
            <person name="Barry K.W."/>
            <person name="Haridas S."/>
            <person name="Chen C."/>
            <person name="Bauer D."/>
            <person name="Andreopoulos W."/>
            <person name="Pangilinan J."/>
            <person name="LaButti K."/>
            <person name="Riley R."/>
            <person name="Lipzen A."/>
            <person name="Clum A."/>
            <person name="Drula E."/>
            <person name="Henrissat B."/>
            <person name="Kohler A."/>
            <person name="Grigoriev I.V."/>
            <person name="Martin F.M."/>
            <person name="Hacquard S."/>
        </authorList>
    </citation>
    <scope>NUCLEOTIDE SEQUENCE</scope>
    <source>
        <strain evidence="3">MPI-CAGE-AT-0016</strain>
    </source>
</reference>
<feature type="domain" description="Ams2/SPT21 N-terminal" evidence="2">
    <location>
        <begin position="52"/>
        <end position="181"/>
    </location>
</feature>
<evidence type="ECO:0000313" key="4">
    <source>
        <dbReference type="Proteomes" id="UP000813385"/>
    </source>
</evidence>
<feature type="region of interest" description="Disordered" evidence="1">
    <location>
        <begin position="1"/>
        <end position="50"/>
    </location>
</feature>
<dbReference type="Gene3D" id="3.30.50.10">
    <property type="entry name" value="Erythroid Transcription Factor GATA-1, subunit A"/>
    <property type="match status" value="1"/>
</dbReference>
<feature type="region of interest" description="Disordered" evidence="1">
    <location>
        <begin position="752"/>
        <end position="775"/>
    </location>
</feature>
<feature type="region of interest" description="Disordered" evidence="1">
    <location>
        <begin position="239"/>
        <end position="591"/>
    </location>
</feature>